<evidence type="ECO:0000313" key="3">
    <source>
        <dbReference type="Proteomes" id="UP000249577"/>
    </source>
</evidence>
<dbReference type="AlphaFoldDB" id="A0A2W5K430"/>
<feature type="signal peptide" evidence="1">
    <location>
        <begin position="1"/>
        <end position="24"/>
    </location>
</feature>
<gene>
    <name evidence="2" type="ORF">DI565_17745</name>
</gene>
<comment type="caution">
    <text evidence="2">The sequence shown here is derived from an EMBL/GenBank/DDBJ whole genome shotgun (WGS) entry which is preliminary data.</text>
</comment>
<evidence type="ECO:0000256" key="1">
    <source>
        <dbReference type="SAM" id="SignalP"/>
    </source>
</evidence>
<dbReference type="SUPFAM" id="SSF75011">
    <property type="entry name" value="3-carboxy-cis,cis-mucoante lactonizing enzyme"/>
    <property type="match status" value="1"/>
</dbReference>
<feature type="chain" id="PRO_5016051259" evidence="1">
    <location>
        <begin position="25"/>
        <end position="451"/>
    </location>
</feature>
<dbReference type="Proteomes" id="UP000249577">
    <property type="component" value="Unassembled WGS sequence"/>
</dbReference>
<dbReference type="EMBL" id="QFPN01000011">
    <property type="protein sequence ID" value="PZQ11581.1"/>
    <property type="molecule type" value="Genomic_DNA"/>
</dbReference>
<evidence type="ECO:0000313" key="2">
    <source>
        <dbReference type="EMBL" id="PZQ11581.1"/>
    </source>
</evidence>
<proteinExistence type="predicted"/>
<name>A0A2W5K430_ANCNO</name>
<accession>A0A2W5K430</accession>
<sequence>MRTTISACLATLFFVSAAPIGAAAQEAARGYAAYTVYTYNGGPQGMAGRIRDAGTAITPIRNLRTGLNGDPQVEGVVPSGEKLRVAVTSRVAAPGAVPPTYIYNAVPATNPTPLASVTWPNVRNMAGLVRVGKYLYALDYDNARVVEINRSTFEETGVAYTLPASLTPNGYVAHGQAIVEIDGALYGLFSFTDSSWSSYAKSLLVRFTIKGGSSIKVGANNANPNFVANAFGLAVSGSDLYVAGLGGPQVSGTYNKKSRLQKIAYGATDLSAAKIKTVFKPSAENPYEVRDISFDGSTAYMLLGAYNASWQMSGKLVRTKNFTNLKTINDFSAGAPGYFWAAQYTPENNRIWFGRGNEILVYDAASPKTPKAALTLTAGSLIGSGDPYDNINDLAYVGAKGAVTTVRGYRSPVQASLSQRAAAARAVTQGRPELTPAEADLIGAEPAPAGK</sequence>
<organism evidence="2 3">
    <name type="scientific">Ancylobacter novellus</name>
    <name type="common">Thiobacillus novellus</name>
    <dbReference type="NCBI Taxonomy" id="921"/>
    <lineage>
        <taxon>Bacteria</taxon>
        <taxon>Pseudomonadati</taxon>
        <taxon>Pseudomonadota</taxon>
        <taxon>Alphaproteobacteria</taxon>
        <taxon>Hyphomicrobiales</taxon>
        <taxon>Xanthobacteraceae</taxon>
        <taxon>Ancylobacter</taxon>
    </lineage>
</organism>
<keyword evidence="1" id="KW-0732">Signal</keyword>
<reference evidence="2 3" key="1">
    <citation type="submission" date="2017-08" db="EMBL/GenBank/DDBJ databases">
        <title>Infants hospitalized years apart are colonized by the same room-sourced microbial strains.</title>
        <authorList>
            <person name="Brooks B."/>
            <person name="Olm M.R."/>
            <person name="Firek B.A."/>
            <person name="Baker R."/>
            <person name="Thomas B.C."/>
            <person name="Morowitz M.J."/>
            <person name="Banfield J.F."/>
        </authorList>
    </citation>
    <scope>NUCLEOTIDE SEQUENCE [LARGE SCALE GENOMIC DNA]</scope>
    <source>
        <strain evidence="2">S2_005_003_R2_43</strain>
    </source>
</reference>
<protein>
    <submittedName>
        <fullName evidence="2">Uncharacterized protein</fullName>
    </submittedName>
</protein>